<dbReference type="Proteomes" id="UP000274346">
    <property type="component" value="Chromosome"/>
</dbReference>
<dbReference type="SUPFAM" id="SSF52172">
    <property type="entry name" value="CheY-like"/>
    <property type="match status" value="1"/>
</dbReference>
<comment type="caution">
    <text evidence="1">Lacks conserved residue(s) required for the propagation of feature annotation.</text>
</comment>
<reference evidence="3 4" key="1">
    <citation type="submission" date="2018-12" db="EMBL/GenBank/DDBJ databases">
        <authorList>
            <consortium name="Pathogen Informatics"/>
        </authorList>
    </citation>
    <scope>NUCLEOTIDE SEQUENCE [LARGE SCALE GENOMIC DNA]</scope>
    <source>
        <strain evidence="3 4">NCTC13098</strain>
    </source>
</reference>
<evidence type="ECO:0000313" key="3">
    <source>
        <dbReference type="EMBL" id="VDR25720.1"/>
    </source>
</evidence>
<evidence type="ECO:0000313" key="4">
    <source>
        <dbReference type="Proteomes" id="UP000274346"/>
    </source>
</evidence>
<sequence>MSCCRCWDVSCTLTWPAPNTAPALSAPETQTANHDDMMILVVDDHPINRRLLADQLGSLGYQCVTANDGV</sequence>
<dbReference type="PROSITE" id="PS50110">
    <property type="entry name" value="RESPONSE_REGULATORY"/>
    <property type="match status" value="1"/>
</dbReference>
<evidence type="ECO:0000256" key="1">
    <source>
        <dbReference type="PROSITE-ProRule" id="PRU00169"/>
    </source>
</evidence>
<dbReference type="InterPro" id="IPR001789">
    <property type="entry name" value="Sig_transdc_resp-reg_receiver"/>
</dbReference>
<dbReference type="EC" id="2.7.13.3" evidence="3"/>
<keyword evidence="3" id="KW-0808">Transferase</keyword>
<evidence type="ECO:0000259" key="2">
    <source>
        <dbReference type="PROSITE" id="PS50110"/>
    </source>
</evidence>
<dbReference type="GO" id="GO:0000160">
    <property type="term" value="P:phosphorelay signal transduction system"/>
    <property type="evidence" value="ECO:0007669"/>
    <property type="project" value="InterPro"/>
</dbReference>
<dbReference type="EMBL" id="LR131271">
    <property type="protein sequence ID" value="VDR25720.1"/>
    <property type="molecule type" value="Genomic_DNA"/>
</dbReference>
<feature type="domain" description="Response regulatory" evidence="2">
    <location>
        <begin position="38"/>
        <end position="70"/>
    </location>
</feature>
<dbReference type="InterPro" id="IPR011006">
    <property type="entry name" value="CheY-like_superfamily"/>
</dbReference>
<keyword evidence="3" id="KW-0418">Kinase</keyword>
<dbReference type="KEGG" id="rtg:NCTC13098_02050"/>
<accession>A0A3P8LZG1</accession>
<organism evidence="3 4">
    <name type="scientific">Raoultella terrigena</name>
    <name type="common">Klebsiella terrigena</name>
    <dbReference type="NCBI Taxonomy" id="577"/>
    <lineage>
        <taxon>Bacteria</taxon>
        <taxon>Pseudomonadati</taxon>
        <taxon>Pseudomonadota</taxon>
        <taxon>Gammaproteobacteria</taxon>
        <taxon>Enterobacterales</taxon>
        <taxon>Enterobacteriaceae</taxon>
        <taxon>Klebsiella/Raoultella group</taxon>
        <taxon>Raoultella</taxon>
    </lineage>
</organism>
<protein>
    <submittedName>
        <fullName evidence="3">Sensor kinase protein RcsC</fullName>
        <ecNumber evidence="3">2.7.13.3</ecNumber>
    </submittedName>
</protein>
<dbReference type="AlphaFoldDB" id="A0A3P8LZG1"/>
<dbReference type="GO" id="GO:0004673">
    <property type="term" value="F:protein histidine kinase activity"/>
    <property type="evidence" value="ECO:0007669"/>
    <property type="project" value="UniProtKB-EC"/>
</dbReference>
<gene>
    <name evidence="3" type="primary">rcsC_6</name>
    <name evidence="3" type="ORF">NCTC13098_02050</name>
</gene>
<name>A0A3P8LZG1_RAOTE</name>
<proteinExistence type="predicted"/>
<dbReference type="Gene3D" id="3.40.50.2300">
    <property type="match status" value="1"/>
</dbReference>